<evidence type="ECO:0000256" key="1">
    <source>
        <dbReference type="ARBA" id="ARBA00022729"/>
    </source>
</evidence>
<evidence type="ECO:0000259" key="2">
    <source>
        <dbReference type="Pfam" id="PF18962"/>
    </source>
</evidence>
<dbReference type="InterPro" id="IPR026444">
    <property type="entry name" value="Secre_tail"/>
</dbReference>
<sequence>MLIVLLLGLYTGSAQELHIASGGTVYVSSGDALYVDNNVGINAAGNLTISSNASSSGSLLVTGSVTGNISYIRYIPDTNWHLVAPPVTNQSIPTFVSDAGNSITTNGGNGNFAVAYYNNANSAGERWTYHNATPSAANQETLTNFVNGQGYSMNRTSAGAFTFTGSMTTLDVGVALTTSSGGHYWSSIGNPYPSFLPANDNAAGTNVLGQNINILDPSFAGLYFWNGSAYEVINQTSAALHFSPGQAFMVRAKDESELFTFTESLQSHQSGTDNFYRNENSTPNIVVHVSNGSQQKRTEIKYLSNATTGLDVGYDAGTYENNTPSFSIDTHLVTDSEGINFMLQCLPDNNYETMVIPLAIRANANTPLTFDVVASNLPQGIDVYLEDKEANIIEKISENPYEVTLDEALTGIGRFYLHTSSTALSIDDVASLEFINMYKTNNTTLRITGLESHSISRIRLYDITGKEVMNHKFISQNVKDISLPAHLATGIYIATLVSNSSTMTKKIIIE</sequence>
<reference evidence="3 4" key="1">
    <citation type="submission" date="2023-09" db="EMBL/GenBank/DDBJ databases">
        <title>Novel taxa isolated from Blanes Bay.</title>
        <authorList>
            <person name="Rey-Velasco X."/>
            <person name="Lucena T."/>
        </authorList>
    </citation>
    <scope>NUCLEOTIDE SEQUENCE [LARGE SCALE GENOMIC DNA]</scope>
    <source>
        <strain evidence="3 4">S356</strain>
    </source>
</reference>
<organism evidence="3 4">
    <name type="scientific">Asprobacillus argus</name>
    <dbReference type="NCBI Taxonomy" id="3076534"/>
    <lineage>
        <taxon>Bacteria</taxon>
        <taxon>Pseudomonadati</taxon>
        <taxon>Bacteroidota</taxon>
        <taxon>Flavobacteriia</taxon>
        <taxon>Flavobacteriales</taxon>
        <taxon>Flavobacteriaceae</taxon>
        <taxon>Asprobacillus</taxon>
    </lineage>
</organism>
<accession>A0ABU3LB05</accession>
<gene>
    <name evidence="3" type="ORF">RQM59_00900</name>
</gene>
<dbReference type="EMBL" id="JAVTTO010000001">
    <property type="protein sequence ID" value="MDT7830915.1"/>
    <property type="molecule type" value="Genomic_DNA"/>
</dbReference>
<proteinExistence type="predicted"/>
<feature type="domain" description="Secretion system C-terminal sorting" evidence="2">
    <location>
        <begin position="445"/>
        <end position="509"/>
    </location>
</feature>
<comment type="caution">
    <text evidence="3">The sequence shown here is derived from an EMBL/GenBank/DDBJ whole genome shotgun (WGS) entry which is preliminary data.</text>
</comment>
<keyword evidence="4" id="KW-1185">Reference proteome</keyword>
<evidence type="ECO:0000313" key="3">
    <source>
        <dbReference type="EMBL" id="MDT7830915.1"/>
    </source>
</evidence>
<dbReference type="Proteomes" id="UP001257277">
    <property type="component" value="Unassembled WGS sequence"/>
</dbReference>
<dbReference type="Pfam" id="PF18962">
    <property type="entry name" value="Por_Secre_tail"/>
    <property type="match status" value="1"/>
</dbReference>
<keyword evidence="1" id="KW-0732">Signal</keyword>
<dbReference type="NCBIfam" id="TIGR04183">
    <property type="entry name" value="Por_Secre_tail"/>
    <property type="match status" value="1"/>
</dbReference>
<protein>
    <submittedName>
        <fullName evidence="3">T9SS type A sorting domain-containing protein</fullName>
    </submittedName>
</protein>
<name>A0ABU3LB05_9FLAO</name>
<evidence type="ECO:0000313" key="4">
    <source>
        <dbReference type="Proteomes" id="UP001257277"/>
    </source>
</evidence>